<evidence type="ECO:0000256" key="1">
    <source>
        <dbReference type="SAM" id="MobiDB-lite"/>
    </source>
</evidence>
<dbReference type="PANTHER" id="PTHR45786:SF74">
    <property type="entry name" value="ATP-DEPENDENT DNA HELICASE"/>
    <property type="match status" value="1"/>
</dbReference>
<reference evidence="3 4" key="1">
    <citation type="submission" date="2016-03" db="EMBL/GenBank/DDBJ databases">
        <title>Whole genome sequencing of Grifola frondosa 9006-11.</title>
        <authorList>
            <person name="Min B."/>
            <person name="Park H."/>
            <person name="Kim J.-G."/>
            <person name="Cho H."/>
            <person name="Oh Y.-L."/>
            <person name="Kong W.-S."/>
            <person name="Choi I.-G."/>
        </authorList>
    </citation>
    <scope>NUCLEOTIDE SEQUENCE [LARGE SCALE GENOMIC DNA]</scope>
    <source>
        <strain evidence="3 4">9006-11</strain>
    </source>
</reference>
<dbReference type="STRING" id="5627.A0A1C7M413"/>
<evidence type="ECO:0000313" key="4">
    <source>
        <dbReference type="Proteomes" id="UP000092993"/>
    </source>
</evidence>
<dbReference type="Proteomes" id="UP000092993">
    <property type="component" value="Unassembled WGS sequence"/>
</dbReference>
<proteinExistence type="predicted"/>
<dbReference type="OrthoDB" id="3366231at2759"/>
<feature type="compositionally biased region" description="Polar residues" evidence="1">
    <location>
        <begin position="174"/>
        <end position="196"/>
    </location>
</feature>
<dbReference type="PANTHER" id="PTHR45786">
    <property type="entry name" value="DNA BINDING PROTEIN-LIKE"/>
    <property type="match status" value="1"/>
</dbReference>
<comment type="caution">
    <text evidence="3">The sequence shown here is derived from an EMBL/GenBank/DDBJ whole genome shotgun (WGS) entry which is preliminary data.</text>
</comment>
<organism evidence="3 4">
    <name type="scientific">Grifola frondosa</name>
    <name type="common">Maitake</name>
    <name type="synonym">Polyporus frondosus</name>
    <dbReference type="NCBI Taxonomy" id="5627"/>
    <lineage>
        <taxon>Eukaryota</taxon>
        <taxon>Fungi</taxon>
        <taxon>Dikarya</taxon>
        <taxon>Basidiomycota</taxon>
        <taxon>Agaricomycotina</taxon>
        <taxon>Agaricomycetes</taxon>
        <taxon>Polyporales</taxon>
        <taxon>Grifolaceae</taxon>
        <taxon>Grifola</taxon>
    </lineage>
</organism>
<name>A0A1C7M413_GRIFR</name>
<dbReference type="AlphaFoldDB" id="A0A1C7M413"/>
<feature type="domain" description="Helitron helicase-like" evidence="2">
    <location>
        <begin position="581"/>
        <end position="763"/>
    </location>
</feature>
<gene>
    <name evidence="3" type="ORF">A0H81_10535</name>
</gene>
<dbReference type="InterPro" id="IPR025476">
    <property type="entry name" value="Helitron_helicase-like"/>
</dbReference>
<protein>
    <recommendedName>
        <fullName evidence="2">Helitron helicase-like domain-containing protein</fullName>
    </recommendedName>
</protein>
<dbReference type="OMA" id="DKMSRPV"/>
<evidence type="ECO:0000313" key="3">
    <source>
        <dbReference type="EMBL" id="OBZ69834.1"/>
    </source>
</evidence>
<accession>A0A1C7M413</accession>
<feature type="region of interest" description="Disordered" evidence="1">
    <location>
        <begin position="156"/>
        <end position="196"/>
    </location>
</feature>
<dbReference type="Pfam" id="PF14214">
    <property type="entry name" value="Helitron_like_N"/>
    <property type="match status" value="1"/>
</dbReference>
<sequence>MFGKPAATAASHFPKLDIAVGTRGVWETPMLMQKYSILELDIMNDRPVKPVELPLDELPGRLMRMFLPLFRILSPTISTTHCIYPIYNMQALTTFTAFAGNGGFVAVPSQATTSSASLLNVQQEPPLQFLMYSGHNGQFSQAQFQSAPNQVLPTPPYTHVKDASDATGTKEKMSNTTSTRLPSSNTTSAEVTSSNVTSAEVMSLNMTSVEEDTSNATGAKKKNVSKVVRVKEGMTKKKQDMSDMVGAIVFGAQQMKSNPLEPDTDTCTVNGHEAPQGIAVPTLPKARATYREPIAVHDLGRMSIVCRHCKALHWADEKLVASPRSRPEFGVCCNSGKVHLPLLPEPPLSIKNLFTGVDAQAKEFRDNIRQYNAAFAFTSLGVNIDEQINHGGHAPYVFRIQGELCHRSGSLIPALGQQPIYSQLYIYDPQAALDERTRNNHNLRRDTLELLQHALTTSNPYAAIYKYASEILAGHDGSDNISIRLIVDKGTDQRRYNLPTADEVAILLPGDQSQMGDGRDIILRLHSGPLQRISESHPAYSPLHYAILFPYGTPGWHWEMRLRSHDDSDNAEQHALSQTRFYAYRLQVHRNEFSTILRGGRLLQQYMVDAWAASDQCKLNFLTHHQDNLCVSVYRGLEDALRGGRDLSLSELGRMVVLPSSYTGGPRYMQQLFQDGMAIGRYCKNVDIFLTMTANPQWPEIVRELLPGQTPSDRPDLVARVFELKKKALLHEILKDGIFGNVVAHIYTIEFQKRGLPHMHLLIFLERHCKLLDPASVDSCIRACWPDPNTEPALFEVIKTCMVHGPCGALNPNAPCMQDGRCSKGYPKPYQAATSLAREGYPLYCRPNDNCTYEVRGHMVDNRWIVPHNPYLSTRYNCHINVECSVTFASMKYINKYIHKGHDCGTLEVHHHDEIKQYINSRYISAAEAAWRLFHFDLHEQSPNVVRLQIHLPGQHLVTFDPDESHEVVLQRAAVERTTLTAFFAANACDDQVGEEARKYTYQEFPQHFVWKDHTKSWAIRQRGFALGCMYFVSLNAGERFYLRTLLTVAKGSISFKDLRTVEGTTYPTFREACIASGLLDDDSEWRQCLSKATEMQTGSRL</sequence>
<feature type="compositionally biased region" description="Basic and acidic residues" evidence="1">
    <location>
        <begin position="159"/>
        <end position="173"/>
    </location>
</feature>
<keyword evidence="4" id="KW-1185">Reference proteome</keyword>
<dbReference type="EMBL" id="LUGG01000015">
    <property type="protein sequence ID" value="OBZ69834.1"/>
    <property type="molecule type" value="Genomic_DNA"/>
</dbReference>
<evidence type="ECO:0000259" key="2">
    <source>
        <dbReference type="Pfam" id="PF14214"/>
    </source>
</evidence>